<dbReference type="GO" id="GO:0003723">
    <property type="term" value="F:RNA binding"/>
    <property type="evidence" value="ECO:0007669"/>
    <property type="project" value="UniProtKB-UniRule"/>
</dbReference>
<feature type="compositionally biased region" description="Polar residues" evidence="3">
    <location>
        <begin position="267"/>
        <end position="281"/>
    </location>
</feature>
<keyword evidence="1 2" id="KW-0694">RNA-binding</keyword>
<dbReference type="Proteomes" id="UP001321473">
    <property type="component" value="Unassembled WGS sequence"/>
</dbReference>
<keyword evidence="6" id="KW-1185">Reference proteome</keyword>
<dbReference type="FunFam" id="3.30.70.330:FF:000540">
    <property type="entry name" value="RNA-binding protein Rsf1"/>
    <property type="match status" value="1"/>
</dbReference>
<gene>
    <name evidence="5" type="ORF">V5799_030094</name>
</gene>
<dbReference type="InterPro" id="IPR000504">
    <property type="entry name" value="RRM_dom"/>
</dbReference>
<evidence type="ECO:0000259" key="4">
    <source>
        <dbReference type="PROSITE" id="PS50102"/>
    </source>
</evidence>
<dbReference type="Gene3D" id="3.30.70.330">
    <property type="match status" value="1"/>
</dbReference>
<sequence>MAPLVCHTGIELKRVLTPCVMSLSCESMSRVDAPTLQRIRSRSQTQAPPLHDAAASYAVARRAGRYSDPAAPGGGRLFFPRRCLLPAAIDRGRLHVGGRGDGRILIAKDAAVSDITMSYERKPQTRIFVGGLGDNMAKEELEREFGKYGRLNQVWVAQNPPGFAFLEFDDDRDADEAIRNMNGVVLNGSRLRVEYSRERGSRGGFRGGPRGGGGGGGYRGGPPRPPPGGGGGGGGYRSGPPRGGGGYGPRRGGGYDSWGHDDRYSAGNDSGQDYGTGSSPRYRSRSPLGAQSGYN</sequence>
<proteinExistence type="predicted"/>
<comment type="caution">
    <text evidence="5">The sequence shown here is derived from an EMBL/GenBank/DDBJ whole genome shotgun (WGS) entry which is preliminary data.</text>
</comment>
<dbReference type="AlphaFoldDB" id="A0AAQ4EPV2"/>
<feature type="domain" description="RRM" evidence="4">
    <location>
        <begin position="125"/>
        <end position="198"/>
    </location>
</feature>
<reference evidence="5 6" key="1">
    <citation type="journal article" date="2023" name="Arcadia Sci">
        <title>De novo assembly of a long-read Amblyomma americanum tick genome.</title>
        <authorList>
            <person name="Chou S."/>
            <person name="Poskanzer K.E."/>
            <person name="Rollins M."/>
            <person name="Thuy-Boun P.S."/>
        </authorList>
    </citation>
    <scope>NUCLEOTIDE SEQUENCE [LARGE SCALE GENOMIC DNA]</scope>
    <source>
        <strain evidence="5">F_SG_1</strain>
        <tissue evidence="5">Salivary glands</tissue>
    </source>
</reference>
<accession>A0AAQ4EPV2</accession>
<dbReference type="PANTHER" id="PTHR48038:SF1">
    <property type="entry name" value="RIBONUCLEOPROTEIN RB97D"/>
    <property type="match status" value="1"/>
</dbReference>
<dbReference type="SUPFAM" id="SSF54928">
    <property type="entry name" value="RNA-binding domain, RBD"/>
    <property type="match status" value="1"/>
</dbReference>
<dbReference type="InterPro" id="IPR012677">
    <property type="entry name" value="Nucleotide-bd_a/b_plait_sf"/>
</dbReference>
<feature type="compositionally biased region" description="Gly residues" evidence="3">
    <location>
        <begin position="229"/>
        <end position="256"/>
    </location>
</feature>
<evidence type="ECO:0000313" key="6">
    <source>
        <dbReference type="Proteomes" id="UP001321473"/>
    </source>
</evidence>
<protein>
    <recommendedName>
        <fullName evidence="4">RRM domain-containing protein</fullName>
    </recommendedName>
</protein>
<organism evidence="5 6">
    <name type="scientific">Amblyomma americanum</name>
    <name type="common">Lone star tick</name>
    <dbReference type="NCBI Taxonomy" id="6943"/>
    <lineage>
        <taxon>Eukaryota</taxon>
        <taxon>Metazoa</taxon>
        <taxon>Ecdysozoa</taxon>
        <taxon>Arthropoda</taxon>
        <taxon>Chelicerata</taxon>
        <taxon>Arachnida</taxon>
        <taxon>Acari</taxon>
        <taxon>Parasitiformes</taxon>
        <taxon>Ixodida</taxon>
        <taxon>Ixodoidea</taxon>
        <taxon>Ixodidae</taxon>
        <taxon>Amblyomminae</taxon>
        <taxon>Amblyomma</taxon>
    </lineage>
</organism>
<dbReference type="PANTHER" id="PTHR48038">
    <property type="entry name" value="RIBONUCLEOPROTEIN RB97D"/>
    <property type="match status" value="1"/>
</dbReference>
<name>A0AAQ4EPV2_AMBAM</name>
<feature type="compositionally biased region" description="Gly residues" evidence="3">
    <location>
        <begin position="202"/>
        <end position="220"/>
    </location>
</feature>
<dbReference type="InterPro" id="IPR035979">
    <property type="entry name" value="RBD_domain_sf"/>
</dbReference>
<dbReference type="Pfam" id="PF00076">
    <property type="entry name" value="RRM_1"/>
    <property type="match status" value="1"/>
</dbReference>
<feature type="region of interest" description="Disordered" evidence="3">
    <location>
        <begin position="197"/>
        <end position="295"/>
    </location>
</feature>
<evidence type="ECO:0000313" key="5">
    <source>
        <dbReference type="EMBL" id="KAK8776563.1"/>
    </source>
</evidence>
<dbReference type="PROSITE" id="PS50102">
    <property type="entry name" value="RRM"/>
    <property type="match status" value="1"/>
</dbReference>
<dbReference type="SMART" id="SM00360">
    <property type="entry name" value="RRM"/>
    <property type="match status" value="1"/>
</dbReference>
<evidence type="ECO:0000256" key="2">
    <source>
        <dbReference type="PROSITE-ProRule" id="PRU00176"/>
    </source>
</evidence>
<evidence type="ECO:0000256" key="3">
    <source>
        <dbReference type="SAM" id="MobiDB-lite"/>
    </source>
</evidence>
<dbReference type="EMBL" id="JARKHS020012802">
    <property type="protein sequence ID" value="KAK8776563.1"/>
    <property type="molecule type" value="Genomic_DNA"/>
</dbReference>
<evidence type="ECO:0000256" key="1">
    <source>
        <dbReference type="ARBA" id="ARBA00022884"/>
    </source>
</evidence>
<dbReference type="CDD" id="cd12373">
    <property type="entry name" value="RRM_SRSF3_like"/>
    <property type="match status" value="1"/>
</dbReference>